<dbReference type="PANTHER" id="PTHR42756:SF1">
    <property type="entry name" value="TRANSCRIPTIONAL REPRESSOR OF EMRAB OPERON"/>
    <property type="match status" value="1"/>
</dbReference>
<accession>A0A660CJT6</accession>
<comment type="caution">
    <text evidence="5">The sequence shown here is derived from an EMBL/GenBank/DDBJ whole genome shotgun (WGS) entry which is preliminary data.</text>
</comment>
<keyword evidence="2 5" id="KW-0238">DNA-binding</keyword>
<gene>
    <name evidence="5" type="ORF">JD82_03739</name>
</gene>
<dbReference type="AlphaFoldDB" id="A0A660CJT6"/>
<dbReference type="Proteomes" id="UP000317303">
    <property type="component" value="Unassembled WGS sequence"/>
</dbReference>
<dbReference type="GO" id="GO:0003700">
    <property type="term" value="F:DNA-binding transcription factor activity"/>
    <property type="evidence" value="ECO:0007669"/>
    <property type="project" value="InterPro"/>
</dbReference>
<evidence type="ECO:0000313" key="5">
    <source>
        <dbReference type="EMBL" id="TWH21869.1"/>
    </source>
</evidence>
<keyword evidence="1" id="KW-0805">Transcription regulation</keyword>
<dbReference type="InterPro" id="IPR000835">
    <property type="entry name" value="HTH_MarR-typ"/>
</dbReference>
<evidence type="ECO:0000259" key="4">
    <source>
        <dbReference type="PROSITE" id="PS50995"/>
    </source>
</evidence>
<proteinExistence type="predicted"/>
<reference evidence="5 6" key="1">
    <citation type="submission" date="2019-07" db="EMBL/GenBank/DDBJ databases">
        <title>R&amp;d 2014.</title>
        <authorList>
            <person name="Klenk H.-P."/>
        </authorList>
    </citation>
    <scope>NUCLEOTIDE SEQUENCE [LARGE SCALE GENOMIC DNA]</scope>
    <source>
        <strain evidence="5 6">DSM 43194</strain>
    </source>
</reference>
<keyword evidence="6" id="KW-1185">Reference proteome</keyword>
<name>A0A660CJT6_9PSEU</name>
<dbReference type="RefSeq" id="WP_048808647.1">
    <property type="nucleotide sequence ID" value="NZ_JOIJ01000001.1"/>
</dbReference>
<evidence type="ECO:0000256" key="1">
    <source>
        <dbReference type="ARBA" id="ARBA00023015"/>
    </source>
</evidence>
<evidence type="ECO:0000256" key="3">
    <source>
        <dbReference type="ARBA" id="ARBA00023163"/>
    </source>
</evidence>
<organism evidence="5 6">
    <name type="scientific">Prauserella rugosa</name>
    <dbReference type="NCBI Taxonomy" id="43354"/>
    <lineage>
        <taxon>Bacteria</taxon>
        <taxon>Bacillati</taxon>
        <taxon>Actinomycetota</taxon>
        <taxon>Actinomycetes</taxon>
        <taxon>Pseudonocardiales</taxon>
        <taxon>Pseudonocardiaceae</taxon>
        <taxon>Prauserella</taxon>
    </lineage>
</organism>
<protein>
    <submittedName>
        <fullName evidence="5">DNA-binding MarR family transcriptional regulator</fullName>
    </submittedName>
</protein>
<keyword evidence="3" id="KW-0804">Transcription</keyword>
<dbReference type="InterPro" id="IPR036388">
    <property type="entry name" value="WH-like_DNA-bd_sf"/>
</dbReference>
<dbReference type="PANTHER" id="PTHR42756">
    <property type="entry name" value="TRANSCRIPTIONAL REGULATOR, MARR"/>
    <property type="match status" value="1"/>
</dbReference>
<dbReference type="PROSITE" id="PS50995">
    <property type="entry name" value="HTH_MARR_2"/>
    <property type="match status" value="1"/>
</dbReference>
<dbReference type="InterPro" id="IPR036390">
    <property type="entry name" value="WH_DNA-bd_sf"/>
</dbReference>
<feature type="domain" description="HTH marR-type" evidence="4">
    <location>
        <begin position="23"/>
        <end position="156"/>
    </location>
</feature>
<dbReference type="Gene3D" id="1.10.10.10">
    <property type="entry name" value="Winged helix-like DNA-binding domain superfamily/Winged helix DNA-binding domain"/>
    <property type="match status" value="1"/>
</dbReference>
<dbReference type="SMART" id="SM00347">
    <property type="entry name" value="HTH_MARR"/>
    <property type="match status" value="1"/>
</dbReference>
<dbReference type="GO" id="GO:0003677">
    <property type="term" value="F:DNA binding"/>
    <property type="evidence" value="ECO:0007669"/>
    <property type="project" value="UniProtKB-KW"/>
</dbReference>
<dbReference type="SUPFAM" id="SSF46785">
    <property type="entry name" value="Winged helix' DNA-binding domain"/>
    <property type="match status" value="1"/>
</dbReference>
<evidence type="ECO:0000313" key="6">
    <source>
        <dbReference type="Proteomes" id="UP000317303"/>
    </source>
</evidence>
<dbReference type="Pfam" id="PF12802">
    <property type="entry name" value="MarR_2"/>
    <property type="match status" value="1"/>
</dbReference>
<dbReference type="EMBL" id="VLJV01000001">
    <property type="protein sequence ID" value="TWH21869.1"/>
    <property type="molecule type" value="Genomic_DNA"/>
</dbReference>
<sequence>MSDLVDTIIGQWRDVRPDLDTEPISVVGRVLRLASLVRKATEEVLAESGLNRPEFDLLCAVRRGGDTMTPSRISREELSSGAAVTKRLERLTDLGLVVRERSNRDRRVTHIRLTEHGRSTVDTLLPKQIDAERAVLADLTDRQRAHLANLLSTALATAEHRAS</sequence>
<evidence type="ECO:0000256" key="2">
    <source>
        <dbReference type="ARBA" id="ARBA00023125"/>
    </source>
</evidence>